<reference evidence="3" key="1">
    <citation type="journal article" date="2011" name="Genome Biol.">
        <title>Comparative genomics of the social amoebae Dictyostelium discoideum and Dictyostelium purpureum.</title>
        <authorList>
            <consortium name="US DOE Joint Genome Institute (JGI-PGF)"/>
            <person name="Sucgang R."/>
            <person name="Kuo A."/>
            <person name="Tian X."/>
            <person name="Salerno W."/>
            <person name="Parikh A."/>
            <person name="Feasley C.L."/>
            <person name="Dalin E."/>
            <person name="Tu H."/>
            <person name="Huang E."/>
            <person name="Barry K."/>
            <person name="Lindquist E."/>
            <person name="Shapiro H."/>
            <person name="Bruce D."/>
            <person name="Schmutz J."/>
            <person name="Salamov A."/>
            <person name="Fey P."/>
            <person name="Gaudet P."/>
            <person name="Anjard C."/>
            <person name="Babu M.M."/>
            <person name="Basu S."/>
            <person name="Bushmanova Y."/>
            <person name="van der Wel H."/>
            <person name="Katoh-Kurasawa M."/>
            <person name="Dinh C."/>
            <person name="Coutinho P.M."/>
            <person name="Saito T."/>
            <person name="Elias M."/>
            <person name="Schaap P."/>
            <person name="Kay R.R."/>
            <person name="Henrissat B."/>
            <person name="Eichinger L."/>
            <person name="Rivero F."/>
            <person name="Putnam N.H."/>
            <person name="West C.M."/>
            <person name="Loomis W.F."/>
            <person name="Chisholm R.L."/>
            <person name="Shaulsky G."/>
            <person name="Strassmann J.E."/>
            <person name="Queller D.C."/>
            <person name="Kuspa A."/>
            <person name="Grigoriev I.V."/>
        </authorList>
    </citation>
    <scope>NUCLEOTIDE SEQUENCE [LARGE SCALE GENOMIC DNA]</scope>
    <source>
        <strain evidence="3">QSDP1</strain>
    </source>
</reference>
<dbReference type="RefSeq" id="XP_003286318.1">
    <property type="nucleotide sequence ID" value="XM_003286270.1"/>
</dbReference>
<gene>
    <name evidence="2" type="ORF">DICPUDRAFT_77205</name>
</gene>
<dbReference type="GeneID" id="10503691"/>
<proteinExistence type="predicted"/>
<dbReference type="InParanoid" id="F0ZFX4"/>
<feature type="region of interest" description="Disordered" evidence="1">
    <location>
        <begin position="20"/>
        <end position="68"/>
    </location>
</feature>
<dbReference type="KEGG" id="dpp:DICPUDRAFT_77205"/>
<keyword evidence="3" id="KW-1185">Reference proteome</keyword>
<protein>
    <submittedName>
        <fullName evidence="2">Uncharacterized protein</fullName>
    </submittedName>
</protein>
<dbReference type="FunCoup" id="F0ZFX4">
    <property type="interactions" value="722"/>
</dbReference>
<dbReference type="EMBL" id="GL871006">
    <property type="protein sequence ID" value="EGC37190.1"/>
    <property type="molecule type" value="Genomic_DNA"/>
</dbReference>
<accession>F0ZFX4</accession>
<feature type="compositionally biased region" description="Polar residues" evidence="1">
    <location>
        <begin position="20"/>
        <end position="42"/>
    </location>
</feature>
<dbReference type="VEuPathDB" id="AmoebaDB:DICPUDRAFT_77205"/>
<dbReference type="AlphaFoldDB" id="F0ZFX4"/>
<feature type="compositionally biased region" description="Low complexity" evidence="1">
    <location>
        <begin position="197"/>
        <end position="209"/>
    </location>
</feature>
<evidence type="ECO:0000256" key="1">
    <source>
        <dbReference type="SAM" id="MobiDB-lite"/>
    </source>
</evidence>
<dbReference type="Proteomes" id="UP000001064">
    <property type="component" value="Unassembled WGS sequence"/>
</dbReference>
<evidence type="ECO:0000313" key="2">
    <source>
        <dbReference type="EMBL" id="EGC37190.1"/>
    </source>
</evidence>
<sequence length="283" mass="31885">MVPIMQDDAFTFEQHIFNSSTSPSVSLEDNITNSLSSPQKYISNSMNNLSHSNGNSNGNSSHDHINPFYDDDFSNQFSSSPLKSFPSPSPLKRIDGSPIKFNYQDFNHHSSGLAESPLTPNRSFSDSWIQSSSTLSLSQSPSSDLFLTNHLVFDQNSNNNNNNTVLNNNNNSYIDNNKIKVDIFSQSLESKLTAPKNNTNNENNNDNNNLISTPKRKINIPNLNSIKCKHCDTKMKPKYISFDEVLFMCGTNGCLFPMDDEKLSDFFFPSYLFKKKQRTVSSQ</sequence>
<dbReference type="OrthoDB" id="21493at2759"/>
<organism evidence="2 3">
    <name type="scientific">Dictyostelium purpureum</name>
    <name type="common">Slime mold</name>
    <dbReference type="NCBI Taxonomy" id="5786"/>
    <lineage>
        <taxon>Eukaryota</taxon>
        <taxon>Amoebozoa</taxon>
        <taxon>Evosea</taxon>
        <taxon>Eumycetozoa</taxon>
        <taxon>Dictyostelia</taxon>
        <taxon>Dictyosteliales</taxon>
        <taxon>Dictyosteliaceae</taxon>
        <taxon>Dictyostelium</taxon>
    </lineage>
</organism>
<dbReference type="eggNOG" id="ENOG502RIPT">
    <property type="taxonomic scope" value="Eukaryota"/>
</dbReference>
<feature type="region of interest" description="Disordered" evidence="1">
    <location>
        <begin position="193"/>
        <end position="215"/>
    </location>
</feature>
<evidence type="ECO:0000313" key="3">
    <source>
        <dbReference type="Proteomes" id="UP000001064"/>
    </source>
</evidence>
<feature type="compositionally biased region" description="Low complexity" evidence="1">
    <location>
        <begin position="43"/>
        <end position="60"/>
    </location>
</feature>
<name>F0ZFX4_DICPU</name>